<dbReference type="EMBL" id="LIZS01000037">
    <property type="protein sequence ID" value="KPJ52895.1"/>
    <property type="molecule type" value="Genomic_DNA"/>
</dbReference>
<dbReference type="InterPro" id="IPR009000">
    <property type="entry name" value="Transl_B-barrel_sf"/>
</dbReference>
<dbReference type="STRING" id="1703770.AMJ39_06570"/>
<protein>
    <submittedName>
        <fullName evidence="1">Translation elongation factor-like protein</fullName>
    </submittedName>
</protein>
<keyword evidence="1" id="KW-0251">Elongation factor</keyword>
<dbReference type="SUPFAM" id="SSF50447">
    <property type="entry name" value="Translation proteins"/>
    <property type="match status" value="1"/>
</dbReference>
<dbReference type="AlphaFoldDB" id="A0A0S7WSE3"/>
<name>A0A0S7WSE3_UNCT6</name>
<accession>A0A0S7WSE3</accession>
<evidence type="ECO:0000313" key="1">
    <source>
        <dbReference type="EMBL" id="KPJ52895.1"/>
    </source>
</evidence>
<organism evidence="1 2">
    <name type="scientific">candidate division TA06 bacterium DG_24</name>
    <dbReference type="NCBI Taxonomy" id="1703770"/>
    <lineage>
        <taxon>Bacteria</taxon>
        <taxon>Bacteria division TA06</taxon>
    </lineage>
</organism>
<dbReference type="GO" id="GO:0003746">
    <property type="term" value="F:translation elongation factor activity"/>
    <property type="evidence" value="ECO:0007669"/>
    <property type="project" value="UniProtKB-KW"/>
</dbReference>
<sequence>MEELEIGKVEDYFAKIGVAGIQLTGEIAVGDTIHIKGHTTDLTEMVMSIQIEHESVERAGSGDLIGIKVSDRCRQGDHVYKVIE</sequence>
<evidence type="ECO:0000313" key="2">
    <source>
        <dbReference type="Proteomes" id="UP000052008"/>
    </source>
</evidence>
<comment type="caution">
    <text evidence="1">The sequence shown here is derived from an EMBL/GenBank/DDBJ whole genome shotgun (WGS) entry which is preliminary data.</text>
</comment>
<proteinExistence type="predicted"/>
<dbReference type="Gene3D" id="2.40.30.10">
    <property type="entry name" value="Translation factors"/>
    <property type="match status" value="1"/>
</dbReference>
<gene>
    <name evidence="1" type="ORF">AMJ39_06570</name>
</gene>
<reference evidence="1 2" key="1">
    <citation type="journal article" date="2015" name="Microbiome">
        <title>Genomic resolution of linkages in carbon, nitrogen, and sulfur cycling among widespread estuary sediment bacteria.</title>
        <authorList>
            <person name="Baker B.J."/>
            <person name="Lazar C.S."/>
            <person name="Teske A.P."/>
            <person name="Dick G.J."/>
        </authorList>
    </citation>
    <scope>NUCLEOTIDE SEQUENCE [LARGE SCALE GENOMIC DNA]</scope>
    <source>
        <strain evidence="1">DG_24</strain>
    </source>
</reference>
<keyword evidence="1" id="KW-0648">Protein biosynthesis</keyword>
<dbReference type="Proteomes" id="UP000052008">
    <property type="component" value="Unassembled WGS sequence"/>
</dbReference>